<dbReference type="PRINTS" id="PR00095">
    <property type="entry name" value="ANTSNTHASEI"/>
</dbReference>
<accession>W7Y3S9</accession>
<dbReference type="EMBL" id="BAMD01000007">
    <property type="protein sequence ID" value="GAF02238.1"/>
    <property type="molecule type" value="Genomic_DNA"/>
</dbReference>
<reference evidence="2 3" key="1">
    <citation type="journal article" date="2014" name="Genome Announc.">
        <title>Draft Genome Sequence of Cytophaga fermentans JCM 21142T, a Facultative Anaerobe Isolated from Marine Mud.</title>
        <authorList>
            <person name="Starns D."/>
            <person name="Oshima K."/>
            <person name="Suda W."/>
            <person name="Iino T."/>
            <person name="Yuki M."/>
            <person name="Inoue J."/>
            <person name="Kitamura K."/>
            <person name="Iida T."/>
            <person name="Darby A."/>
            <person name="Hattori M."/>
            <person name="Ohkuma M."/>
        </authorList>
    </citation>
    <scope>NUCLEOTIDE SEQUENCE [LARGE SCALE GENOMIC DNA]</scope>
    <source>
        <strain evidence="2 3">JCM 21142</strain>
    </source>
</reference>
<dbReference type="GO" id="GO:0000162">
    <property type="term" value="P:L-tryptophan biosynthetic process"/>
    <property type="evidence" value="ECO:0007669"/>
    <property type="project" value="TreeGrafter"/>
</dbReference>
<dbReference type="InterPro" id="IPR005801">
    <property type="entry name" value="ADC_synthase"/>
</dbReference>
<evidence type="ECO:0000313" key="2">
    <source>
        <dbReference type="EMBL" id="GAF02238.1"/>
    </source>
</evidence>
<dbReference type="STRING" id="869213.GCA_000517085_00698"/>
<protein>
    <submittedName>
        <fullName evidence="2">Para-aminobenzoate synthase component 1</fullName>
    </submittedName>
</protein>
<dbReference type="PANTHER" id="PTHR11236">
    <property type="entry name" value="AMINOBENZOATE/ANTHRANILATE SYNTHASE"/>
    <property type="match status" value="1"/>
</dbReference>
<dbReference type="AlphaFoldDB" id="W7Y3S9"/>
<dbReference type="PANTHER" id="PTHR11236:SF9">
    <property type="entry name" value="ANTHRANILATE SYNTHASE COMPONENT 1"/>
    <property type="match status" value="1"/>
</dbReference>
<dbReference type="InterPro" id="IPR015890">
    <property type="entry name" value="Chorismate_C"/>
</dbReference>
<dbReference type="InterPro" id="IPR019999">
    <property type="entry name" value="Anth_synth_I-like"/>
</dbReference>
<sequence length="439" mass="50490">MRKYISFDVDNPKDFKHQVVQYCRRFKYGAVYDSCDHYLPKRSGVHYHSIDFLAGLDHINVVRGGFDVVQKLNEDIRDWLCGYWSYDLKNDLENLCSVNRDGLNFDKACFYQPRFIILQRENRWVIGYLEGVNTKEDVREMMSTIYCQNKGFQEKTALRFKARVDKDKYCRSVEAILDHIHRGDVYELNYCIEFYAEKVVLDPFTTYNSLVEISPTPFSGFFKAEDHYILCASPERFVKKEGGKIISQPIKGTAQRGKDKREDTSLKRALFMNAKERSENIMIVDLVRNDLSHIAEQGSVGVEELCGVYAFPQVFQMISTVTATLHQNKGGIDAIRSLFPAGSMTGAPKVRAMELIEKYEESKRGVYAGAIGYFSPDGDFDFNVVIRTLLYNAAHQYVSFMVGSAITQKSVPQKEYEECLLKAKAIFQLFNQDKQGAYE</sequence>
<dbReference type="RefSeq" id="WP_027470689.1">
    <property type="nucleotide sequence ID" value="NZ_BAMD01000007.1"/>
</dbReference>
<evidence type="ECO:0000313" key="3">
    <source>
        <dbReference type="Proteomes" id="UP000019402"/>
    </source>
</evidence>
<feature type="domain" description="Chorismate-utilising enzyme C-terminal" evidence="1">
    <location>
        <begin position="166"/>
        <end position="422"/>
    </location>
</feature>
<keyword evidence="3" id="KW-1185">Reference proteome</keyword>
<name>W7Y3S9_9BACT</name>
<gene>
    <name evidence="2" type="ORF">JCM21142_3867</name>
</gene>
<evidence type="ECO:0000259" key="1">
    <source>
        <dbReference type="Pfam" id="PF00425"/>
    </source>
</evidence>
<comment type="caution">
    <text evidence="2">The sequence shown here is derived from an EMBL/GenBank/DDBJ whole genome shotgun (WGS) entry which is preliminary data.</text>
</comment>
<proteinExistence type="predicted"/>
<dbReference type="Gene3D" id="3.60.120.10">
    <property type="entry name" value="Anthranilate synthase"/>
    <property type="match status" value="1"/>
</dbReference>
<dbReference type="OrthoDB" id="9803598at2"/>
<dbReference type="Pfam" id="PF00425">
    <property type="entry name" value="Chorismate_bind"/>
    <property type="match status" value="1"/>
</dbReference>
<dbReference type="eggNOG" id="COG0147">
    <property type="taxonomic scope" value="Bacteria"/>
</dbReference>
<dbReference type="SUPFAM" id="SSF56322">
    <property type="entry name" value="ADC synthase"/>
    <property type="match status" value="1"/>
</dbReference>
<dbReference type="Proteomes" id="UP000019402">
    <property type="component" value="Unassembled WGS sequence"/>
</dbReference>
<organism evidence="2 3">
    <name type="scientific">Saccharicrinis fermentans DSM 9555 = JCM 21142</name>
    <dbReference type="NCBI Taxonomy" id="869213"/>
    <lineage>
        <taxon>Bacteria</taxon>
        <taxon>Pseudomonadati</taxon>
        <taxon>Bacteroidota</taxon>
        <taxon>Bacteroidia</taxon>
        <taxon>Marinilabiliales</taxon>
        <taxon>Marinilabiliaceae</taxon>
        <taxon>Saccharicrinis</taxon>
    </lineage>
</organism>